<dbReference type="InterPro" id="IPR006380">
    <property type="entry name" value="SPP-like_dom"/>
</dbReference>
<dbReference type="SUPFAM" id="SSF53756">
    <property type="entry name" value="UDP-Glycosyltransferase/glycogen phosphorylase"/>
    <property type="match status" value="1"/>
</dbReference>
<feature type="region of interest" description="Disordered" evidence="6">
    <location>
        <begin position="1"/>
        <end position="20"/>
    </location>
</feature>
<evidence type="ECO:0000313" key="10">
    <source>
        <dbReference type="EMBL" id="MBP3193224.1"/>
    </source>
</evidence>
<dbReference type="Gene3D" id="3.90.1070.10">
    <property type="match status" value="1"/>
</dbReference>
<dbReference type="InterPro" id="IPR012822">
    <property type="entry name" value="SucroseP_synth_GlycoTrfase_dom"/>
</dbReference>
<protein>
    <recommendedName>
        <fullName evidence="2">sucrose-phosphate synthase</fullName>
        <ecNumber evidence="2">2.4.1.14</ecNumber>
    </recommendedName>
</protein>
<dbReference type="GO" id="GO:0046524">
    <property type="term" value="F:sucrose-phosphate synthase activity"/>
    <property type="evidence" value="ECO:0007669"/>
    <property type="project" value="UniProtKB-EC"/>
</dbReference>
<accession>A0A8J7UXE0</accession>
<dbReference type="InterPro" id="IPR012821">
    <property type="entry name" value="Sucrose_P_synth_Pase-like_dom"/>
</dbReference>
<dbReference type="SFLD" id="SFLDG01141">
    <property type="entry name" value="C2.B.1:_Sucrose_Phosphatase_Li"/>
    <property type="match status" value="1"/>
</dbReference>
<dbReference type="InterPro" id="IPR036412">
    <property type="entry name" value="HAD-like_sf"/>
</dbReference>
<dbReference type="Pfam" id="PF13439">
    <property type="entry name" value="Glyco_transf_4"/>
    <property type="match status" value="1"/>
</dbReference>
<dbReference type="Gene3D" id="3.40.50.1000">
    <property type="entry name" value="HAD superfamily/HAD-like"/>
    <property type="match status" value="1"/>
</dbReference>
<dbReference type="SFLD" id="SFLDG01140">
    <property type="entry name" value="C2.B:_Phosphomannomutase_and_P"/>
    <property type="match status" value="1"/>
</dbReference>
<dbReference type="InterPro" id="IPR044161">
    <property type="entry name" value="SPS"/>
</dbReference>
<feature type="domain" description="Glycosyltransferase subfamily 4-like N-terminal" evidence="9">
    <location>
        <begin position="50"/>
        <end position="245"/>
    </location>
</feature>
<dbReference type="InterPro" id="IPR001296">
    <property type="entry name" value="Glyco_trans_1"/>
</dbReference>
<evidence type="ECO:0000256" key="1">
    <source>
        <dbReference type="ARBA" id="ARBA00006530"/>
    </source>
</evidence>
<dbReference type="InterPro" id="IPR028098">
    <property type="entry name" value="Glyco_trans_4-like_N"/>
</dbReference>
<keyword evidence="3" id="KW-0328">Glycosyltransferase</keyword>
<evidence type="ECO:0000256" key="2">
    <source>
        <dbReference type="ARBA" id="ARBA00012536"/>
    </source>
</evidence>
<keyword evidence="4" id="KW-0808">Transferase</keyword>
<name>A0A8J7UXE0_9BACT</name>
<dbReference type="RefSeq" id="WP_210512665.1">
    <property type="nucleotide sequence ID" value="NZ_JAFIDN010000009.1"/>
</dbReference>
<evidence type="ECO:0000256" key="3">
    <source>
        <dbReference type="ARBA" id="ARBA00022676"/>
    </source>
</evidence>
<dbReference type="NCBIfam" id="TIGR01484">
    <property type="entry name" value="HAD-SF-IIB"/>
    <property type="match status" value="1"/>
</dbReference>
<gene>
    <name evidence="10" type="ORF">NATSA_11155</name>
</gene>
<sequence>MKNTEKNQKKAQSKSDKNNNQKEQLHLQLFSIHGLIRGQNLELGRDADTGGQTKYVVELARALGELPRVKQVDLFTRLVDDKRVSSDYKQQVEEISESARIVRIRCGGKRYMRKELLWPHLSEFVDNVVRFNKKENITPDLLHGHYADAGYVARQLSKLLGIPYVFTGHSLGRSKKNSLANKGMTEKQMVEKFNINERIQAEEDVLRTAAHVIVSTNHEIQKQYKLYDNCERAAFTVIPPGIDVDKFYPYYYDHDENFTKPEPYIQARDKMNREFERFFYNSDKPLILTICRPDRRKNIQGLITAFGENKELQAIANLAVFAGIRKDIDNLDENEKEVLTEMLLLMDKYDLYGKMALPKKHDPTNEVPELFRMAADRQGVFVNSAFSEPFGITLIEAASAGVPIVGPDDGGPQDIVKNCKNGILVDTTDSKALGEAIKNILIDQEKWREYSNSGVNGVRKHYSWTAHAETFLDSVDGVIGDYQKTTGTHGVTQAPGWRFADLDKMLITDIDDTLVGDDESLEEFIEIMEKNRNEVGFGVATGRSLELVDEILKEKNIPVPDVIISSVGTEIYYGPDMNNLSMDSGWRSHISYQWKPDRIKEVLSDFDFLEPQDRDGERDFKISYNMDSNDDHLAKIHQRLTENKLRYQLIYSHDAYLDILPQRASKGRAIQYLGNKWDIKPENTLVSGDSGNDYEMLYGKRLAVVVGNHSPEIERLRGNRRVYFADSNYAAGIIEGVKYYRFMDV</sequence>
<dbReference type="SFLD" id="SFLDS00003">
    <property type="entry name" value="Haloacid_Dehalogenase"/>
    <property type="match status" value="1"/>
</dbReference>
<dbReference type="EMBL" id="JAFIDN010000009">
    <property type="protein sequence ID" value="MBP3193224.1"/>
    <property type="molecule type" value="Genomic_DNA"/>
</dbReference>
<dbReference type="Pfam" id="PF05116">
    <property type="entry name" value="S6PP"/>
    <property type="match status" value="1"/>
</dbReference>
<feature type="domain" description="Glycosyl transferase family 1" evidence="7">
    <location>
        <begin position="276"/>
        <end position="452"/>
    </location>
</feature>
<organism evidence="10 11">
    <name type="scientific">Natronogracilivirga saccharolytica</name>
    <dbReference type="NCBI Taxonomy" id="2812953"/>
    <lineage>
        <taxon>Bacteria</taxon>
        <taxon>Pseudomonadati</taxon>
        <taxon>Balneolota</taxon>
        <taxon>Balneolia</taxon>
        <taxon>Balneolales</taxon>
        <taxon>Cyclonatronaceae</taxon>
        <taxon>Natronogracilivirga</taxon>
    </lineage>
</organism>
<dbReference type="Proteomes" id="UP000673975">
    <property type="component" value="Unassembled WGS sequence"/>
</dbReference>
<comment type="catalytic activity">
    <reaction evidence="5">
        <text>beta-D-fructose 6-phosphate + UDP-alpha-D-glucose = sucrose 6(F)-phosphate + UDP + H(+)</text>
        <dbReference type="Rhea" id="RHEA:22172"/>
        <dbReference type="ChEBI" id="CHEBI:15378"/>
        <dbReference type="ChEBI" id="CHEBI:57634"/>
        <dbReference type="ChEBI" id="CHEBI:57723"/>
        <dbReference type="ChEBI" id="CHEBI:58223"/>
        <dbReference type="ChEBI" id="CHEBI:58885"/>
        <dbReference type="EC" id="2.4.1.14"/>
    </reaction>
</comment>
<dbReference type="PANTHER" id="PTHR46039">
    <property type="entry name" value="SUCROSE-PHOSPHATE SYNTHASE 3-RELATED"/>
    <property type="match status" value="1"/>
</dbReference>
<dbReference type="GO" id="GO:0016791">
    <property type="term" value="F:phosphatase activity"/>
    <property type="evidence" value="ECO:0007669"/>
    <property type="project" value="UniProtKB-ARBA"/>
</dbReference>
<comment type="caution">
    <text evidence="10">The sequence shown here is derived from an EMBL/GenBank/DDBJ whole genome shotgun (WGS) entry which is preliminary data.</text>
</comment>
<dbReference type="NCBIfam" id="TIGR02471">
    <property type="entry name" value="sucr_syn_bact_C"/>
    <property type="match status" value="1"/>
</dbReference>
<dbReference type="EC" id="2.4.1.14" evidence="2"/>
<evidence type="ECO:0000313" key="11">
    <source>
        <dbReference type="Proteomes" id="UP000673975"/>
    </source>
</evidence>
<feature type="domain" description="Sucrose phosphatase-like" evidence="8">
    <location>
        <begin position="503"/>
        <end position="741"/>
    </location>
</feature>
<dbReference type="NCBIfam" id="TIGR02472">
    <property type="entry name" value="sucr_P_syn_N"/>
    <property type="match status" value="1"/>
</dbReference>
<dbReference type="NCBIfam" id="TIGR01482">
    <property type="entry name" value="SPP-subfamily"/>
    <property type="match status" value="1"/>
</dbReference>
<dbReference type="PANTHER" id="PTHR46039:SF5">
    <property type="entry name" value="SUCROSE-PHOSPHATE SYNTHASE 3-RELATED"/>
    <property type="match status" value="1"/>
</dbReference>
<reference evidence="10" key="1">
    <citation type="submission" date="2021-02" db="EMBL/GenBank/DDBJ databases">
        <title>Natronogracilivirga saccharolytica gen. nov. sp. nov. a new anaerobic, haloalkiliphilic carbohydrate-fermenting bacterium from soda lake and proposing of Cyclonatronumiaceae fam. nov. in the phylum Balneolaeota.</title>
        <authorList>
            <person name="Zhilina T.N."/>
            <person name="Sorokin D.Y."/>
            <person name="Zavarzina D.G."/>
            <person name="Toshchakov S.V."/>
            <person name="Kublanov I.V."/>
        </authorList>
    </citation>
    <scope>NUCLEOTIDE SEQUENCE</scope>
    <source>
        <strain evidence="10">Z-1702</strain>
    </source>
</reference>
<dbReference type="Gene3D" id="3.40.50.2000">
    <property type="entry name" value="Glycogen Phosphorylase B"/>
    <property type="match status" value="2"/>
</dbReference>
<comment type="similarity">
    <text evidence="1">Belongs to the glycosyltransferase 1 family.</text>
</comment>
<dbReference type="InterPro" id="IPR023214">
    <property type="entry name" value="HAD_sf"/>
</dbReference>
<dbReference type="AlphaFoldDB" id="A0A8J7UXE0"/>
<evidence type="ECO:0000259" key="9">
    <source>
        <dbReference type="Pfam" id="PF13439"/>
    </source>
</evidence>
<keyword evidence="10" id="KW-0378">Hydrolase</keyword>
<proteinExistence type="inferred from homology"/>
<evidence type="ECO:0000256" key="6">
    <source>
        <dbReference type="SAM" id="MobiDB-lite"/>
    </source>
</evidence>
<evidence type="ECO:0000256" key="4">
    <source>
        <dbReference type="ARBA" id="ARBA00022679"/>
    </source>
</evidence>
<keyword evidence="11" id="KW-1185">Reference proteome</keyword>
<dbReference type="InterPro" id="IPR006379">
    <property type="entry name" value="HAD-SF_hydro_IIB"/>
</dbReference>
<evidence type="ECO:0000259" key="7">
    <source>
        <dbReference type="Pfam" id="PF00534"/>
    </source>
</evidence>
<evidence type="ECO:0000259" key="8">
    <source>
        <dbReference type="Pfam" id="PF05116"/>
    </source>
</evidence>
<dbReference type="Pfam" id="PF00534">
    <property type="entry name" value="Glycos_transf_1"/>
    <property type="match status" value="1"/>
</dbReference>
<dbReference type="SUPFAM" id="SSF56784">
    <property type="entry name" value="HAD-like"/>
    <property type="match status" value="1"/>
</dbReference>
<evidence type="ECO:0000256" key="5">
    <source>
        <dbReference type="ARBA" id="ARBA00047471"/>
    </source>
</evidence>